<name>A0AAW3W6B3_CLOBE</name>
<feature type="domain" description="HNH nuclease" evidence="1">
    <location>
        <begin position="45"/>
        <end position="101"/>
    </location>
</feature>
<dbReference type="Gene3D" id="1.10.30.50">
    <property type="match status" value="1"/>
</dbReference>
<protein>
    <submittedName>
        <fullName evidence="2">TIGR02646 family protein</fullName>
    </submittedName>
</protein>
<dbReference type="RefSeq" id="WP_171780280.1">
    <property type="nucleotide sequence ID" value="NZ_JABAGV010000012.1"/>
</dbReference>
<dbReference type="InterPro" id="IPR013467">
    <property type="entry name" value="HNH78-like"/>
</dbReference>
<dbReference type="GO" id="GO:0008270">
    <property type="term" value="F:zinc ion binding"/>
    <property type="evidence" value="ECO:0007669"/>
    <property type="project" value="InterPro"/>
</dbReference>
<dbReference type="EMBL" id="JABAGV010000012">
    <property type="protein sequence ID" value="MBC2474365.1"/>
    <property type="molecule type" value="Genomic_DNA"/>
</dbReference>
<evidence type="ECO:0000259" key="1">
    <source>
        <dbReference type="SMART" id="SM00507"/>
    </source>
</evidence>
<gene>
    <name evidence="2" type="ORF">HGI39_06495</name>
</gene>
<dbReference type="GO" id="GO:0003676">
    <property type="term" value="F:nucleic acid binding"/>
    <property type="evidence" value="ECO:0007669"/>
    <property type="project" value="InterPro"/>
</dbReference>
<dbReference type="Proteomes" id="UP001194098">
    <property type="component" value="Unassembled WGS sequence"/>
</dbReference>
<dbReference type="SMART" id="SM00507">
    <property type="entry name" value="HNHc"/>
    <property type="match status" value="1"/>
</dbReference>
<sequence>MHKVKRNKAPLKLIEKDKEWKNSLKENPKLEPDWAEFSGTALKKKTIAALEEMYEGCCCYCESKIKITSYPEIEHFKPKSKYKELCFDYSNLHYSCKRCNLAKGSHYNNNLLNPSDDNPEEYIRYIGELAISIDNNRRGIETIDVIKLNERADLKEERIRYLNEFRKNYKLLISAIETILESKDSKDMSIVKPFIANFIENVKTKSNHGESYCTMIKHNFSDKLDMLMEVLEEVK</sequence>
<dbReference type="GO" id="GO:0004519">
    <property type="term" value="F:endonuclease activity"/>
    <property type="evidence" value="ECO:0007669"/>
    <property type="project" value="InterPro"/>
</dbReference>
<evidence type="ECO:0000313" key="3">
    <source>
        <dbReference type="Proteomes" id="UP001194098"/>
    </source>
</evidence>
<reference evidence="2" key="2">
    <citation type="journal article" date="2022" name="Nat. Biotechnol.">
        <title>Carbon-negative production of acetone and isopropanol by gas fermentation at industrial pilot scale.</title>
        <authorList>
            <person name="Liew F.E."/>
            <person name="Nogle R."/>
            <person name="Abdalla T."/>
            <person name="Rasor B.J."/>
            <person name="Canter C."/>
            <person name="Jensen R.O."/>
            <person name="Wang L."/>
            <person name="Strutz J."/>
            <person name="Chirania P."/>
            <person name="De Tissera S."/>
            <person name="Mueller A.P."/>
            <person name="Ruan Z."/>
            <person name="Gao A."/>
            <person name="Tran L."/>
            <person name="Engle N.L."/>
            <person name="Bromley J.C."/>
            <person name="Daniell J."/>
            <person name="Conrado R."/>
            <person name="Tschaplinski T.J."/>
            <person name="Giannone R.J."/>
            <person name="Hettich R.L."/>
            <person name="Karim A.S."/>
            <person name="Simpson S.D."/>
            <person name="Brown S.D."/>
            <person name="Leang C."/>
            <person name="Jewett M.C."/>
            <person name="Kopke M."/>
        </authorList>
    </citation>
    <scope>NUCLEOTIDE SEQUENCE</scope>
    <source>
        <strain evidence="2">DJ015</strain>
    </source>
</reference>
<accession>A0AAW3W6B3</accession>
<comment type="caution">
    <text evidence="2">The sequence shown here is derived from an EMBL/GenBank/DDBJ whole genome shotgun (WGS) entry which is preliminary data.</text>
</comment>
<dbReference type="InterPro" id="IPR002711">
    <property type="entry name" value="HNH"/>
</dbReference>
<reference evidence="2" key="1">
    <citation type="submission" date="2020-04" db="EMBL/GenBank/DDBJ databases">
        <authorList>
            <person name="Brown S."/>
        </authorList>
    </citation>
    <scope>NUCLEOTIDE SEQUENCE</scope>
    <source>
        <strain evidence="2">DJ015</strain>
    </source>
</reference>
<dbReference type="Pfam" id="PF01844">
    <property type="entry name" value="HNH"/>
    <property type="match status" value="1"/>
</dbReference>
<dbReference type="CDD" id="cd00085">
    <property type="entry name" value="HNHc"/>
    <property type="match status" value="1"/>
</dbReference>
<dbReference type="NCBIfam" id="TIGR02646">
    <property type="entry name" value="retron system putative HNH endonuclease"/>
    <property type="match status" value="1"/>
</dbReference>
<proteinExistence type="predicted"/>
<dbReference type="InterPro" id="IPR003615">
    <property type="entry name" value="HNH_nuc"/>
</dbReference>
<evidence type="ECO:0000313" key="2">
    <source>
        <dbReference type="EMBL" id="MBC2474365.1"/>
    </source>
</evidence>
<dbReference type="AlphaFoldDB" id="A0AAW3W6B3"/>
<organism evidence="2 3">
    <name type="scientific">Clostridium beijerinckii</name>
    <name type="common">Clostridium MP</name>
    <dbReference type="NCBI Taxonomy" id="1520"/>
    <lineage>
        <taxon>Bacteria</taxon>
        <taxon>Bacillati</taxon>
        <taxon>Bacillota</taxon>
        <taxon>Clostridia</taxon>
        <taxon>Eubacteriales</taxon>
        <taxon>Clostridiaceae</taxon>
        <taxon>Clostridium</taxon>
    </lineage>
</organism>